<dbReference type="Pfam" id="PF12867">
    <property type="entry name" value="DinB_2"/>
    <property type="match status" value="1"/>
</dbReference>
<dbReference type="EMBL" id="JAJNEC010000005">
    <property type="protein sequence ID" value="MCD2423152.1"/>
    <property type="molecule type" value="Genomic_DNA"/>
</dbReference>
<dbReference type="SUPFAM" id="SSF109854">
    <property type="entry name" value="DinB/YfiT-like putative metalloenzymes"/>
    <property type="match status" value="1"/>
</dbReference>
<name>A0ABS8PS56_9BACT</name>
<dbReference type="InterPro" id="IPR034660">
    <property type="entry name" value="DinB/YfiT-like"/>
</dbReference>
<sequence length="160" mass="18107">MMAQATQLAKRFREVHLDGDWVAATNLRAALSGVTWQQATKKIGSLNTIAALAFHINYYIAGILKVFEGGSLDIHDRYSFDAPPIGSQANWEQLLNKLWTDAEAFAAHVQQMSEEQLESAFTNEKYGSYQRNIDAMIEHVYYHLGQIVLLRKLVQETPVH</sequence>
<dbReference type="RefSeq" id="WP_231004419.1">
    <property type="nucleotide sequence ID" value="NZ_JAJNEC010000005.1"/>
</dbReference>
<proteinExistence type="predicted"/>
<dbReference type="InterPro" id="IPR024775">
    <property type="entry name" value="DinB-like"/>
</dbReference>
<accession>A0ABS8PS56</accession>
<reference evidence="2 3" key="1">
    <citation type="submission" date="2021-11" db="EMBL/GenBank/DDBJ databases">
        <title>Genomic of Niabella pedocola.</title>
        <authorList>
            <person name="Wu T."/>
        </authorList>
    </citation>
    <scope>NUCLEOTIDE SEQUENCE [LARGE SCALE GENOMIC DNA]</scope>
    <source>
        <strain evidence="2 3">JCM 31011</strain>
    </source>
</reference>
<evidence type="ECO:0000313" key="3">
    <source>
        <dbReference type="Proteomes" id="UP001199816"/>
    </source>
</evidence>
<evidence type="ECO:0000313" key="2">
    <source>
        <dbReference type="EMBL" id="MCD2423152.1"/>
    </source>
</evidence>
<dbReference type="Proteomes" id="UP001199816">
    <property type="component" value="Unassembled WGS sequence"/>
</dbReference>
<organism evidence="2 3">
    <name type="scientific">Niabella pedocola</name>
    <dbReference type="NCBI Taxonomy" id="1752077"/>
    <lineage>
        <taxon>Bacteria</taxon>
        <taxon>Pseudomonadati</taxon>
        <taxon>Bacteroidota</taxon>
        <taxon>Chitinophagia</taxon>
        <taxon>Chitinophagales</taxon>
        <taxon>Chitinophagaceae</taxon>
        <taxon>Niabella</taxon>
    </lineage>
</organism>
<feature type="domain" description="DinB-like" evidence="1">
    <location>
        <begin position="25"/>
        <end position="145"/>
    </location>
</feature>
<protein>
    <submittedName>
        <fullName evidence="2">DinB family protein</fullName>
    </submittedName>
</protein>
<keyword evidence="3" id="KW-1185">Reference proteome</keyword>
<evidence type="ECO:0000259" key="1">
    <source>
        <dbReference type="Pfam" id="PF12867"/>
    </source>
</evidence>
<dbReference type="Gene3D" id="1.20.120.450">
    <property type="entry name" value="dinb family like domain"/>
    <property type="match status" value="1"/>
</dbReference>
<gene>
    <name evidence="2" type="ORF">LQ567_10285</name>
</gene>
<comment type="caution">
    <text evidence="2">The sequence shown here is derived from an EMBL/GenBank/DDBJ whole genome shotgun (WGS) entry which is preliminary data.</text>
</comment>